<dbReference type="AlphaFoldDB" id="A0A4W3ID67"/>
<proteinExistence type="predicted"/>
<accession>A0A4W3ID67</accession>
<reference evidence="1" key="4">
    <citation type="submission" date="2025-08" db="UniProtKB">
        <authorList>
            <consortium name="Ensembl"/>
        </authorList>
    </citation>
    <scope>IDENTIFICATION</scope>
</reference>
<name>A0A4W3ID67_CALMI</name>
<dbReference type="Proteomes" id="UP000314986">
    <property type="component" value="Unassembled WGS sequence"/>
</dbReference>
<dbReference type="Ensembl" id="ENSCMIT00000019148.1">
    <property type="protein sequence ID" value="ENSCMIP00000018794.1"/>
    <property type="gene ID" value="ENSCMIG00000008829.1"/>
</dbReference>
<sequence length="161" mass="17835">MECALSLFSPWRDAPCLPNSRKYYAQVGKSQGLEGEPRVSKTQYPTDMRRELRTVATAARASPHLDFTMSIFPAETTEPKIRENTNSTVSALTPKLQDIHGLNMEQKSCLTGREVDVSEENDVGGDQRNQFSDANLLLKMDVDNLVLSQGAVHTGVKVLQP</sequence>
<organism evidence="1 2">
    <name type="scientific">Callorhinchus milii</name>
    <name type="common">Ghost shark</name>
    <dbReference type="NCBI Taxonomy" id="7868"/>
    <lineage>
        <taxon>Eukaryota</taxon>
        <taxon>Metazoa</taxon>
        <taxon>Chordata</taxon>
        <taxon>Craniata</taxon>
        <taxon>Vertebrata</taxon>
        <taxon>Chondrichthyes</taxon>
        <taxon>Holocephali</taxon>
        <taxon>Chimaeriformes</taxon>
        <taxon>Callorhinchidae</taxon>
        <taxon>Callorhinchus</taxon>
    </lineage>
</organism>
<reference evidence="2" key="2">
    <citation type="journal article" date="2007" name="PLoS Biol.">
        <title>Survey sequencing and comparative analysis of the elephant shark (Callorhinchus milii) genome.</title>
        <authorList>
            <person name="Venkatesh B."/>
            <person name="Kirkness E.F."/>
            <person name="Loh Y.H."/>
            <person name="Halpern A.L."/>
            <person name="Lee A.P."/>
            <person name="Johnson J."/>
            <person name="Dandona N."/>
            <person name="Viswanathan L.D."/>
            <person name="Tay A."/>
            <person name="Venter J.C."/>
            <person name="Strausberg R.L."/>
            <person name="Brenner S."/>
        </authorList>
    </citation>
    <scope>NUCLEOTIDE SEQUENCE [LARGE SCALE GENOMIC DNA]</scope>
</reference>
<protein>
    <submittedName>
        <fullName evidence="1">Uncharacterized protein</fullName>
    </submittedName>
</protein>
<reference evidence="2" key="3">
    <citation type="journal article" date="2014" name="Nature">
        <title>Elephant shark genome provides unique insights into gnathostome evolution.</title>
        <authorList>
            <consortium name="International Elephant Shark Genome Sequencing Consortium"/>
            <person name="Venkatesh B."/>
            <person name="Lee A.P."/>
            <person name="Ravi V."/>
            <person name="Maurya A.K."/>
            <person name="Lian M.M."/>
            <person name="Swann J.B."/>
            <person name="Ohta Y."/>
            <person name="Flajnik M.F."/>
            <person name="Sutoh Y."/>
            <person name="Kasahara M."/>
            <person name="Hoon S."/>
            <person name="Gangu V."/>
            <person name="Roy S.W."/>
            <person name="Irimia M."/>
            <person name="Korzh V."/>
            <person name="Kondrychyn I."/>
            <person name="Lim Z.W."/>
            <person name="Tay B.H."/>
            <person name="Tohari S."/>
            <person name="Kong K.W."/>
            <person name="Ho S."/>
            <person name="Lorente-Galdos B."/>
            <person name="Quilez J."/>
            <person name="Marques-Bonet T."/>
            <person name="Raney B.J."/>
            <person name="Ingham P.W."/>
            <person name="Tay A."/>
            <person name="Hillier L.W."/>
            <person name="Minx P."/>
            <person name="Boehm T."/>
            <person name="Wilson R.K."/>
            <person name="Brenner S."/>
            <person name="Warren W.C."/>
        </authorList>
    </citation>
    <scope>NUCLEOTIDE SEQUENCE [LARGE SCALE GENOMIC DNA]</scope>
</reference>
<evidence type="ECO:0000313" key="1">
    <source>
        <dbReference type="Ensembl" id="ENSCMIP00000018794.1"/>
    </source>
</evidence>
<reference evidence="2" key="1">
    <citation type="journal article" date="2006" name="Science">
        <title>Ancient noncoding elements conserved in the human genome.</title>
        <authorList>
            <person name="Venkatesh B."/>
            <person name="Kirkness E.F."/>
            <person name="Loh Y.H."/>
            <person name="Halpern A.L."/>
            <person name="Lee A.P."/>
            <person name="Johnson J."/>
            <person name="Dandona N."/>
            <person name="Viswanathan L.D."/>
            <person name="Tay A."/>
            <person name="Venter J.C."/>
            <person name="Strausberg R.L."/>
            <person name="Brenner S."/>
        </authorList>
    </citation>
    <scope>NUCLEOTIDE SEQUENCE [LARGE SCALE GENOMIC DNA]</scope>
</reference>
<evidence type="ECO:0000313" key="2">
    <source>
        <dbReference type="Proteomes" id="UP000314986"/>
    </source>
</evidence>
<keyword evidence="2" id="KW-1185">Reference proteome</keyword>
<dbReference type="InParanoid" id="A0A4W3ID67"/>
<reference evidence="1" key="5">
    <citation type="submission" date="2025-09" db="UniProtKB">
        <authorList>
            <consortium name="Ensembl"/>
        </authorList>
    </citation>
    <scope>IDENTIFICATION</scope>
</reference>